<feature type="signal peptide" evidence="2">
    <location>
        <begin position="1"/>
        <end position="17"/>
    </location>
</feature>
<name>A0A8K0D888_IGNLU</name>
<keyword evidence="2" id="KW-0732">Signal</keyword>
<sequence length="123" mass="14730">MKSLILFITITWFVVNADYVPKYDPDEIFAFNEYKREHGKTYTQPEEDIRKAIYIEHLRLIHAHNLEKPQKSQWDVNSYTDLVPLEIPRGLTWHLTIHKKGDGPHPKEHHHHQGKKDPYHKDE</sequence>
<dbReference type="Pfam" id="PF08246">
    <property type="entry name" value="Inhibitor_I29"/>
    <property type="match status" value="1"/>
</dbReference>
<accession>A0A8K0D888</accession>
<feature type="chain" id="PRO_5035420602" description="Cathepsin propeptide inhibitor domain-containing protein" evidence="2">
    <location>
        <begin position="18"/>
        <end position="123"/>
    </location>
</feature>
<feature type="region of interest" description="Disordered" evidence="1">
    <location>
        <begin position="98"/>
        <end position="123"/>
    </location>
</feature>
<evidence type="ECO:0000256" key="2">
    <source>
        <dbReference type="SAM" id="SignalP"/>
    </source>
</evidence>
<dbReference type="Gene3D" id="1.10.287.2250">
    <property type="match status" value="1"/>
</dbReference>
<keyword evidence="5" id="KW-1185">Reference proteome</keyword>
<dbReference type="SUPFAM" id="SSF54001">
    <property type="entry name" value="Cysteine proteinases"/>
    <property type="match status" value="1"/>
</dbReference>
<reference evidence="4" key="1">
    <citation type="submission" date="2019-08" db="EMBL/GenBank/DDBJ databases">
        <title>The genome of the North American firefly Photinus pyralis.</title>
        <authorList>
            <consortium name="Photinus pyralis genome working group"/>
            <person name="Fallon T.R."/>
            <person name="Sander Lower S.E."/>
            <person name="Weng J.-K."/>
        </authorList>
    </citation>
    <scope>NUCLEOTIDE SEQUENCE</scope>
    <source>
        <strain evidence="4">TRF0915ILg1</strain>
        <tissue evidence="4">Whole body</tissue>
    </source>
</reference>
<dbReference type="EMBL" id="VTPC01001902">
    <property type="protein sequence ID" value="KAF2901014.1"/>
    <property type="molecule type" value="Genomic_DNA"/>
</dbReference>
<evidence type="ECO:0000256" key="1">
    <source>
        <dbReference type="SAM" id="MobiDB-lite"/>
    </source>
</evidence>
<feature type="domain" description="Cathepsin propeptide inhibitor" evidence="3">
    <location>
        <begin position="31"/>
        <end position="87"/>
    </location>
</feature>
<proteinExistence type="predicted"/>
<dbReference type="AlphaFoldDB" id="A0A8K0D888"/>
<dbReference type="Proteomes" id="UP000801492">
    <property type="component" value="Unassembled WGS sequence"/>
</dbReference>
<evidence type="ECO:0000313" key="5">
    <source>
        <dbReference type="Proteomes" id="UP000801492"/>
    </source>
</evidence>
<dbReference type="InterPro" id="IPR013201">
    <property type="entry name" value="Prot_inhib_I29"/>
</dbReference>
<evidence type="ECO:0000313" key="4">
    <source>
        <dbReference type="EMBL" id="KAF2901014.1"/>
    </source>
</evidence>
<protein>
    <recommendedName>
        <fullName evidence="3">Cathepsin propeptide inhibitor domain-containing protein</fullName>
    </recommendedName>
</protein>
<evidence type="ECO:0000259" key="3">
    <source>
        <dbReference type="SMART" id="SM00848"/>
    </source>
</evidence>
<organism evidence="4 5">
    <name type="scientific">Ignelater luminosus</name>
    <name type="common">Cucubano</name>
    <name type="synonym">Pyrophorus luminosus</name>
    <dbReference type="NCBI Taxonomy" id="2038154"/>
    <lineage>
        <taxon>Eukaryota</taxon>
        <taxon>Metazoa</taxon>
        <taxon>Ecdysozoa</taxon>
        <taxon>Arthropoda</taxon>
        <taxon>Hexapoda</taxon>
        <taxon>Insecta</taxon>
        <taxon>Pterygota</taxon>
        <taxon>Neoptera</taxon>
        <taxon>Endopterygota</taxon>
        <taxon>Coleoptera</taxon>
        <taxon>Polyphaga</taxon>
        <taxon>Elateriformia</taxon>
        <taxon>Elateroidea</taxon>
        <taxon>Elateridae</taxon>
        <taxon>Agrypninae</taxon>
        <taxon>Pyrophorini</taxon>
        <taxon>Ignelater</taxon>
    </lineage>
</organism>
<dbReference type="SMART" id="SM00848">
    <property type="entry name" value="Inhibitor_I29"/>
    <property type="match status" value="1"/>
</dbReference>
<dbReference type="InterPro" id="IPR038765">
    <property type="entry name" value="Papain-like_cys_pep_sf"/>
</dbReference>
<gene>
    <name evidence="4" type="ORF">ILUMI_05154</name>
</gene>
<comment type="caution">
    <text evidence="4">The sequence shown here is derived from an EMBL/GenBank/DDBJ whole genome shotgun (WGS) entry which is preliminary data.</text>
</comment>